<gene>
    <name evidence="2" type="ORF">B193_3917</name>
</gene>
<dbReference type="PATRIC" id="fig|1206767.3.peg.3811"/>
<protein>
    <recommendedName>
        <fullName evidence="4">DUF4129 domain-containing protein</fullName>
    </recommendedName>
</protein>
<feature type="non-terminal residue" evidence="2">
    <location>
        <position position="1"/>
    </location>
</feature>
<keyword evidence="1" id="KW-0812">Transmembrane</keyword>
<dbReference type="Proteomes" id="UP000006272">
    <property type="component" value="Unassembled WGS sequence"/>
</dbReference>
<evidence type="ECO:0000256" key="1">
    <source>
        <dbReference type="SAM" id="Phobius"/>
    </source>
</evidence>
<dbReference type="AlphaFoldDB" id="K6FFK4"/>
<comment type="caution">
    <text evidence="2">The sequence shown here is derived from an EMBL/GenBank/DDBJ whole genome shotgun (WGS) entry which is preliminary data.</text>
</comment>
<evidence type="ECO:0000313" key="3">
    <source>
        <dbReference type="Proteomes" id="UP000006272"/>
    </source>
</evidence>
<dbReference type="EMBL" id="ALAO01000431">
    <property type="protein sequence ID" value="EKO37407.1"/>
    <property type="molecule type" value="Genomic_DNA"/>
</dbReference>
<evidence type="ECO:0000313" key="2">
    <source>
        <dbReference type="EMBL" id="EKO37407.1"/>
    </source>
</evidence>
<accession>K6FFK4</accession>
<keyword evidence="1" id="KW-0472">Membrane</keyword>
<sequence>PPRPPGTRTGAASVNDIRDIKGPLPLSAAPSPLPWLAGGALLALCGLALWRRGRLRERRAAGRPLGPAEARAACKALEAETASLGDREFAFRVAAVTRAGLEVRGLAAAALTAAEIADELEASALEPKLGRSLTLVLERAEAAGYAGAAYGPGERQADLAAVRVLVGGRP</sequence>
<evidence type="ECO:0008006" key="4">
    <source>
        <dbReference type="Google" id="ProtNLM"/>
    </source>
</evidence>
<name>K6FFK4_9BACT</name>
<keyword evidence="1" id="KW-1133">Transmembrane helix</keyword>
<proteinExistence type="predicted"/>
<reference evidence="2 3" key="1">
    <citation type="submission" date="2012-07" db="EMBL/GenBank/DDBJ databases">
        <title>Draft genome sequence of Desulfovibrio magneticus str. Maddingley MBC34 obtained from a metagenomic sequence of a methanogenic enrichment isolated from coal-seam formation water in Victoria, Australia.</title>
        <authorList>
            <person name="Greenfield P."/>
            <person name="Hendry P."/>
            <person name="Li D."/>
            <person name="Rosewarne C.P."/>
            <person name="Tran-Dinh N."/>
            <person name="Elbourne L.D.H."/>
            <person name="Paulsen I.T."/>
            <person name="Midgley D.J."/>
        </authorList>
    </citation>
    <scope>NUCLEOTIDE SEQUENCE [LARGE SCALE GENOMIC DNA]</scope>
    <source>
        <strain evidence="3">Maddingley MBC34</strain>
    </source>
</reference>
<organism evidence="2 3">
    <name type="scientific">Solidesulfovibrio magneticus str. Maddingley MBC34</name>
    <dbReference type="NCBI Taxonomy" id="1206767"/>
    <lineage>
        <taxon>Bacteria</taxon>
        <taxon>Pseudomonadati</taxon>
        <taxon>Thermodesulfobacteriota</taxon>
        <taxon>Desulfovibrionia</taxon>
        <taxon>Desulfovibrionales</taxon>
        <taxon>Desulfovibrionaceae</taxon>
        <taxon>Solidesulfovibrio</taxon>
    </lineage>
</organism>
<feature type="transmembrane region" description="Helical" evidence="1">
    <location>
        <begin position="33"/>
        <end position="50"/>
    </location>
</feature>